<evidence type="ECO:0000313" key="5">
    <source>
        <dbReference type="Proteomes" id="UP001237642"/>
    </source>
</evidence>
<feature type="region of interest" description="Disordered" evidence="2">
    <location>
        <begin position="91"/>
        <end position="134"/>
    </location>
</feature>
<keyword evidence="5" id="KW-1185">Reference proteome</keyword>
<evidence type="ECO:0000256" key="1">
    <source>
        <dbReference type="ARBA" id="ARBA00009005"/>
    </source>
</evidence>
<dbReference type="InterPro" id="IPR011600">
    <property type="entry name" value="Pept_C14_caspase"/>
</dbReference>
<dbReference type="GO" id="GO:0005737">
    <property type="term" value="C:cytoplasm"/>
    <property type="evidence" value="ECO:0007669"/>
    <property type="project" value="TreeGrafter"/>
</dbReference>
<name>A0AAD8H2G5_9APIA</name>
<dbReference type="AlphaFoldDB" id="A0AAD8H2G5"/>
<evidence type="ECO:0000256" key="2">
    <source>
        <dbReference type="SAM" id="MobiDB-lite"/>
    </source>
</evidence>
<feature type="compositionally biased region" description="Polar residues" evidence="2">
    <location>
        <begin position="91"/>
        <end position="110"/>
    </location>
</feature>
<evidence type="ECO:0000313" key="4">
    <source>
        <dbReference type="EMBL" id="KAK1359241.1"/>
    </source>
</evidence>
<dbReference type="GO" id="GO:0006508">
    <property type="term" value="P:proteolysis"/>
    <property type="evidence" value="ECO:0007669"/>
    <property type="project" value="InterPro"/>
</dbReference>
<evidence type="ECO:0000259" key="3">
    <source>
        <dbReference type="Pfam" id="PF00656"/>
    </source>
</evidence>
<dbReference type="GO" id="GO:0004197">
    <property type="term" value="F:cysteine-type endopeptidase activity"/>
    <property type="evidence" value="ECO:0007669"/>
    <property type="project" value="InterPro"/>
</dbReference>
<dbReference type="Gene3D" id="3.40.50.12660">
    <property type="match status" value="1"/>
</dbReference>
<reference evidence="4" key="1">
    <citation type="submission" date="2023-02" db="EMBL/GenBank/DDBJ databases">
        <title>Genome of toxic invasive species Heracleum sosnowskyi carries increased number of genes despite the absence of recent whole-genome duplications.</title>
        <authorList>
            <person name="Schelkunov M."/>
            <person name="Shtratnikova V."/>
            <person name="Makarenko M."/>
            <person name="Klepikova A."/>
            <person name="Omelchenko D."/>
            <person name="Novikova G."/>
            <person name="Obukhova E."/>
            <person name="Bogdanov V."/>
            <person name="Penin A."/>
            <person name="Logacheva M."/>
        </authorList>
    </citation>
    <scope>NUCLEOTIDE SEQUENCE</scope>
    <source>
        <strain evidence="4">Hsosn_3</strain>
        <tissue evidence="4">Leaf</tissue>
    </source>
</reference>
<dbReference type="InterPro" id="IPR050452">
    <property type="entry name" value="Metacaspase"/>
</dbReference>
<gene>
    <name evidence="4" type="ORF">POM88_043715</name>
</gene>
<sequence length="405" mass="44832">MSTRKEKCSWCRTKVRVPVEAQSLNCPACGTVSAVPRKNSAYNQNYGYYQQPAAPLATNQSTGYYQHPWTTPPTSNQYNYPYGQSFSTPTTGNYNGAYQQASQTYPQPQISAPPARYNGHSWQQQPPQIPPQVAPPQVYGRKRAVLCGVSYLGQKASLKGSLNDATSMKKFLLNTMGFPNASIIVLTEEDLDISRTPTRRNIEMALRWLVEGCQSGDSLVFYYSGHASRAVDLSGDEMDGYDELLCPVDYKTAGKISDDEINATIVHPLPRGAKLHAISDTCFSGTIVDLPFMFRTNWQGAVWEDHRVQYNSYKGTNGGLAISISACDDHQNSGDTTYFTGESAGALTYSLIHAVEQEPNLTYGHLLSVMSKKISEAHQQLGQPPQIPQLSSSEKFDVYSRRFVL</sequence>
<accession>A0AAD8H2G5</accession>
<protein>
    <submittedName>
        <fullName evidence="4">Metacaspase-3</fullName>
    </submittedName>
</protein>
<proteinExistence type="inferred from homology"/>
<dbReference type="Pfam" id="PF00656">
    <property type="entry name" value="Peptidase_C14"/>
    <property type="match status" value="1"/>
</dbReference>
<dbReference type="Proteomes" id="UP001237642">
    <property type="component" value="Unassembled WGS sequence"/>
</dbReference>
<reference evidence="4" key="2">
    <citation type="submission" date="2023-05" db="EMBL/GenBank/DDBJ databases">
        <authorList>
            <person name="Schelkunov M.I."/>
        </authorList>
    </citation>
    <scope>NUCLEOTIDE SEQUENCE</scope>
    <source>
        <strain evidence="4">Hsosn_3</strain>
        <tissue evidence="4">Leaf</tissue>
    </source>
</reference>
<dbReference type="PANTHER" id="PTHR48104:SF17">
    <property type="entry name" value="METACASPASE-3"/>
    <property type="match status" value="1"/>
</dbReference>
<comment type="caution">
    <text evidence="4">The sequence shown here is derived from an EMBL/GenBank/DDBJ whole genome shotgun (WGS) entry which is preliminary data.</text>
</comment>
<feature type="domain" description="Peptidase C14 caspase" evidence="3">
    <location>
        <begin position="141"/>
        <end position="393"/>
    </location>
</feature>
<dbReference type="PANTHER" id="PTHR48104">
    <property type="entry name" value="METACASPASE-4"/>
    <property type="match status" value="1"/>
</dbReference>
<comment type="similarity">
    <text evidence="1">Belongs to the peptidase C14B family.</text>
</comment>
<dbReference type="EMBL" id="JAUIZM010000010">
    <property type="protein sequence ID" value="KAK1359241.1"/>
    <property type="molecule type" value="Genomic_DNA"/>
</dbReference>
<organism evidence="4 5">
    <name type="scientific">Heracleum sosnowskyi</name>
    <dbReference type="NCBI Taxonomy" id="360622"/>
    <lineage>
        <taxon>Eukaryota</taxon>
        <taxon>Viridiplantae</taxon>
        <taxon>Streptophyta</taxon>
        <taxon>Embryophyta</taxon>
        <taxon>Tracheophyta</taxon>
        <taxon>Spermatophyta</taxon>
        <taxon>Magnoliopsida</taxon>
        <taxon>eudicotyledons</taxon>
        <taxon>Gunneridae</taxon>
        <taxon>Pentapetalae</taxon>
        <taxon>asterids</taxon>
        <taxon>campanulids</taxon>
        <taxon>Apiales</taxon>
        <taxon>Apiaceae</taxon>
        <taxon>Apioideae</taxon>
        <taxon>apioid superclade</taxon>
        <taxon>Tordylieae</taxon>
        <taxon>Tordyliinae</taxon>
        <taxon>Heracleum</taxon>
    </lineage>
</organism>